<dbReference type="SUPFAM" id="SSF56112">
    <property type="entry name" value="Protein kinase-like (PK-like)"/>
    <property type="match status" value="1"/>
</dbReference>
<dbReference type="Pfam" id="PF00560">
    <property type="entry name" value="LRR_1"/>
    <property type="match status" value="2"/>
</dbReference>
<dbReference type="InterPro" id="IPR032675">
    <property type="entry name" value="LRR_dom_sf"/>
</dbReference>
<dbReference type="FunFam" id="3.30.200.20:FF:000466">
    <property type="entry name" value="Putative LRR receptor-like serine/threonine-protein kinase"/>
    <property type="match status" value="1"/>
</dbReference>
<dbReference type="Gene3D" id="1.10.510.10">
    <property type="entry name" value="Transferase(Phosphotransferase) domain 1"/>
    <property type="match status" value="1"/>
</dbReference>
<keyword evidence="4" id="KW-0677">Repeat</keyword>
<evidence type="ECO:0000256" key="8">
    <source>
        <dbReference type="SAM" id="SignalP"/>
    </source>
</evidence>
<dbReference type="AlphaFoldDB" id="A0A9D4VAT5"/>
<dbReference type="InterPro" id="IPR001611">
    <property type="entry name" value="Leu-rich_rpt"/>
</dbReference>
<dbReference type="PROSITE" id="PS50011">
    <property type="entry name" value="PROTEIN_KINASE_DOM"/>
    <property type="match status" value="1"/>
</dbReference>
<dbReference type="Pfam" id="PF07714">
    <property type="entry name" value="PK_Tyr_Ser-Thr"/>
    <property type="match status" value="1"/>
</dbReference>
<dbReference type="PANTHER" id="PTHR48006:SF20">
    <property type="entry name" value="OS08G0276400 PROTEIN"/>
    <property type="match status" value="1"/>
</dbReference>
<dbReference type="PANTHER" id="PTHR48006">
    <property type="entry name" value="LEUCINE-RICH REPEAT-CONTAINING PROTEIN DDB_G0281931-RELATED"/>
    <property type="match status" value="1"/>
</dbReference>
<dbReference type="EMBL" id="JABFUD020000003">
    <property type="protein sequence ID" value="KAI5082625.1"/>
    <property type="molecule type" value="Genomic_DNA"/>
</dbReference>
<dbReference type="OrthoDB" id="1394818at2759"/>
<dbReference type="InterPro" id="IPR051824">
    <property type="entry name" value="LRR_Rcpt-Like_S/T_Kinase"/>
</dbReference>
<keyword evidence="8" id="KW-0732">Signal</keyword>
<feature type="signal peptide" evidence="8">
    <location>
        <begin position="1"/>
        <end position="21"/>
    </location>
</feature>
<accession>A0A9D4VAT5</accession>
<reference evidence="10" key="1">
    <citation type="submission" date="2021-01" db="EMBL/GenBank/DDBJ databases">
        <title>Adiantum capillus-veneris genome.</title>
        <authorList>
            <person name="Fang Y."/>
            <person name="Liao Q."/>
        </authorList>
    </citation>
    <scope>NUCLEOTIDE SEQUENCE</scope>
    <source>
        <strain evidence="10">H3</strain>
        <tissue evidence="10">Leaf</tissue>
    </source>
</reference>
<feature type="chain" id="PRO_5039129589" description="Protein kinase domain-containing protein" evidence="8">
    <location>
        <begin position="22"/>
        <end position="780"/>
    </location>
</feature>
<keyword evidence="11" id="KW-1185">Reference proteome</keyword>
<dbReference type="Proteomes" id="UP000886520">
    <property type="component" value="Chromosome 2"/>
</dbReference>
<name>A0A9D4VAT5_ADICA</name>
<sequence>MVLTRHLFSLLFATLFTSFLSLQFSSILGLAQPNLEECLALLDLAGKLNLSTNCNCTFLPSHDGLWMPCNGSCTMQMPPSHNFVGCAAAGHPVHELHLSKLGLQGNLSWIESFKHLKLLDASFNNLSGSIPTSLWMLGELTYVNLSSNSLNWNISSLNASKLSHIQTLDFSHNQIMGHFPGNLCTSLPNLTRLNIHNNHIIGYANLSLCQRLQSFDASFNRLQGPIFDDFNAKKLLKSINLKKNFLLNGSIPDLSGFSQLVGFDVSFNNFSGMFGSHHNELPSNLSRINVSHNNLQVGLSTSTISSFGCSSFWPNKACKGCFPVVCRAPSTPVSLSKPAHRQPTMKKRTKVRLNIIISITAGSLGAIMIIIGVAFCIFNHNRKEERIWPPHRKRPPPLPLKNIQELGPYFFESPSGSWIADVKDPSNVPVVIFQKPLLNLTFADLIHATKSFHREFEVGDGTDLVYACGLPGVLADNAKVAIKVVEDGHSLSNEVACAAFSALGKIKHDNLVPLLGYCIVGEEKLLIYKHMEGGSLEDVLHSVPEGMPLLESTDASTAEDWSNMESWPEEDKYSCLMDSSSKPCIGWKTRHNIALGVARALAYLHNGCHLPIVHGAVSSSCILVDVGANEARLANYGGSWGLPRRQAPGYVAPECHQTTQTAAFHLSSALKCRESVQVVAMYSSKCDVYAMGVILLELATGRRAVGRNYGSASATTLVAWVRGLMKGKRGETAVDPQLSASPNLPQILETMKVGYLCTADSPSKRPTMQQVVGLLKDLGQ</sequence>
<keyword evidence="3 7" id="KW-0812">Transmembrane</keyword>
<evidence type="ECO:0000256" key="2">
    <source>
        <dbReference type="ARBA" id="ARBA00022614"/>
    </source>
</evidence>
<protein>
    <recommendedName>
        <fullName evidence="9">Protein kinase domain-containing protein</fullName>
    </recommendedName>
</protein>
<dbReference type="InterPro" id="IPR000719">
    <property type="entry name" value="Prot_kinase_dom"/>
</dbReference>
<dbReference type="InterPro" id="IPR011009">
    <property type="entry name" value="Kinase-like_dom_sf"/>
</dbReference>
<evidence type="ECO:0000256" key="5">
    <source>
        <dbReference type="ARBA" id="ARBA00022989"/>
    </source>
</evidence>
<keyword evidence="2" id="KW-0433">Leucine-rich repeat</keyword>
<comment type="caution">
    <text evidence="10">The sequence shown here is derived from an EMBL/GenBank/DDBJ whole genome shotgun (WGS) entry which is preliminary data.</text>
</comment>
<keyword evidence="6 7" id="KW-0472">Membrane</keyword>
<dbReference type="Gene3D" id="3.80.10.10">
    <property type="entry name" value="Ribonuclease Inhibitor"/>
    <property type="match status" value="2"/>
</dbReference>
<evidence type="ECO:0000313" key="11">
    <source>
        <dbReference type="Proteomes" id="UP000886520"/>
    </source>
</evidence>
<keyword evidence="5 7" id="KW-1133">Transmembrane helix</keyword>
<evidence type="ECO:0000313" key="10">
    <source>
        <dbReference type="EMBL" id="KAI5082625.1"/>
    </source>
</evidence>
<evidence type="ECO:0000259" key="9">
    <source>
        <dbReference type="PROSITE" id="PS50011"/>
    </source>
</evidence>
<evidence type="ECO:0000256" key="4">
    <source>
        <dbReference type="ARBA" id="ARBA00022737"/>
    </source>
</evidence>
<evidence type="ECO:0000256" key="1">
    <source>
        <dbReference type="ARBA" id="ARBA00004370"/>
    </source>
</evidence>
<dbReference type="GO" id="GO:0004672">
    <property type="term" value="F:protein kinase activity"/>
    <property type="evidence" value="ECO:0007669"/>
    <property type="project" value="InterPro"/>
</dbReference>
<evidence type="ECO:0000256" key="6">
    <source>
        <dbReference type="ARBA" id="ARBA00023136"/>
    </source>
</evidence>
<dbReference type="GO" id="GO:0016020">
    <property type="term" value="C:membrane"/>
    <property type="evidence" value="ECO:0007669"/>
    <property type="project" value="UniProtKB-SubCell"/>
</dbReference>
<gene>
    <name evidence="10" type="ORF">GOP47_0002368</name>
</gene>
<feature type="domain" description="Protein kinase" evidence="9">
    <location>
        <begin position="452"/>
        <end position="780"/>
    </location>
</feature>
<organism evidence="10 11">
    <name type="scientific">Adiantum capillus-veneris</name>
    <name type="common">Maidenhair fern</name>
    <dbReference type="NCBI Taxonomy" id="13818"/>
    <lineage>
        <taxon>Eukaryota</taxon>
        <taxon>Viridiplantae</taxon>
        <taxon>Streptophyta</taxon>
        <taxon>Embryophyta</taxon>
        <taxon>Tracheophyta</taxon>
        <taxon>Polypodiopsida</taxon>
        <taxon>Polypodiidae</taxon>
        <taxon>Polypodiales</taxon>
        <taxon>Pteridineae</taxon>
        <taxon>Pteridaceae</taxon>
        <taxon>Vittarioideae</taxon>
        <taxon>Adiantum</taxon>
    </lineage>
</organism>
<dbReference type="SUPFAM" id="SSF52058">
    <property type="entry name" value="L domain-like"/>
    <property type="match status" value="1"/>
</dbReference>
<evidence type="ECO:0000256" key="3">
    <source>
        <dbReference type="ARBA" id="ARBA00022692"/>
    </source>
</evidence>
<dbReference type="Gene3D" id="3.30.200.20">
    <property type="entry name" value="Phosphorylase Kinase, domain 1"/>
    <property type="match status" value="1"/>
</dbReference>
<dbReference type="GO" id="GO:0005524">
    <property type="term" value="F:ATP binding"/>
    <property type="evidence" value="ECO:0007669"/>
    <property type="project" value="InterPro"/>
</dbReference>
<feature type="transmembrane region" description="Helical" evidence="7">
    <location>
        <begin position="355"/>
        <end position="378"/>
    </location>
</feature>
<proteinExistence type="predicted"/>
<dbReference type="InterPro" id="IPR001245">
    <property type="entry name" value="Ser-Thr/Tyr_kinase_cat_dom"/>
</dbReference>
<comment type="subcellular location">
    <subcellularLocation>
        <location evidence="1">Membrane</location>
    </subcellularLocation>
</comment>
<evidence type="ECO:0000256" key="7">
    <source>
        <dbReference type="SAM" id="Phobius"/>
    </source>
</evidence>